<evidence type="ECO:0000256" key="1">
    <source>
        <dbReference type="SAM" id="MobiDB-lite"/>
    </source>
</evidence>
<evidence type="ECO:0000313" key="2">
    <source>
        <dbReference type="EMBL" id="MBJ3777692.1"/>
    </source>
</evidence>
<dbReference type="RefSeq" id="WP_198883600.1">
    <property type="nucleotide sequence ID" value="NZ_JAEKJA010000020.1"/>
</dbReference>
<dbReference type="AlphaFoldDB" id="A0A934IPJ2"/>
<name>A0A934IPJ2_9HYPH</name>
<dbReference type="Proteomes" id="UP000609531">
    <property type="component" value="Unassembled WGS sequence"/>
</dbReference>
<dbReference type="InterPro" id="IPR031482">
    <property type="entry name" value="CBP_BcsN"/>
</dbReference>
<gene>
    <name evidence="2" type="primary">bcsN</name>
    <name evidence="2" type="ORF">JCR33_18445</name>
</gene>
<feature type="region of interest" description="Disordered" evidence="1">
    <location>
        <begin position="247"/>
        <end position="362"/>
    </location>
</feature>
<dbReference type="PROSITE" id="PS51257">
    <property type="entry name" value="PROKAR_LIPOPROTEIN"/>
    <property type="match status" value="1"/>
</dbReference>
<sequence length="362" mass="38936">MLLTSRYAHRAIAVMIAAAVGGCGYYDQGGVRTATLNTKVDVENAFITPPPGGPAVIAVLENRYENGLAQDIILSGGGNVSGQNVIYVKAYGPMGRDRGNGTMSDDYVSLDNIRREMRERFPGVNMQPSGLYVQNRYGPFSYATGRGRGTNCIYAWQRIAADAGFFKFQRGAITWRLRMCDSRSDARSLLLLAYGLTINGYFLSQRWNPYGDPPEADPRIGKPGETILPEQVVDPTVIAPVSYAETPRRTISRPRRSTTTVRPTVTTVERTPLNEPVAGAAVVPRPENTDLSEPDVQTSNLPSAAPATAPRYTVPLPSSTSTTQQQSTAVPTIAPPPSGPSVVLPSPPSVRSPTVRIVGSPS</sequence>
<reference evidence="2" key="1">
    <citation type="submission" date="2020-12" db="EMBL/GenBank/DDBJ databases">
        <title>Bacterial taxonomy.</title>
        <authorList>
            <person name="Pan X."/>
        </authorList>
    </citation>
    <scope>NUCLEOTIDE SEQUENCE</scope>
    <source>
        <strain evidence="2">B2012</strain>
    </source>
</reference>
<feature type="compositionally biased region" description="Low complexity" evidence="1">
    <location>
        <begin position="351"/>
        <end position="362"/>
    </location>
</feature>
<protein>
    <submittedName>
        <fullName evidence="2">Cellulose biosynthesis protein BcsN</fullName>
    </submittedName>
</protein>
<feature type="compositionally biased region" description="Low complexity" evidence="1">
    <location>
        <begin position="318"/>
        <end position="328"/>
    </location>
</feature>
<evidence type="ECO:0000313" key="3">
    <source>
        <dbReference type="Proteomes" id="UP000609531"/>
    </source>
</evidence>
<feature type="compositionally biased region" description="Low complexity" evidence="1">
    <location>
        <begin position="257"/>
        <end position="271"/>
    </location>
</feature>
<keyword evidence="3" id="KW-1185">Reference proteome</keyword>
<proteinExistence type="predicted"/>
<accession>A0A934IPJ2</accession>
<organism evidence="2 3">
    <name type="scientific">Acuticoccus mangrovi</name>
    <dbReference type="NCBI Taxonomy" id="2796142"/>
    <lineage>
        <taxon>Bacteria</taxon>
        <taxon>Pseudomonadati</taxon>
        <taxon>Pseudomonadota</taxon>
        <taxon>Alphaproteobacteria</taxon>
        <taxon>Hyphomicrobiales</taxon>
        <taxon>Amorphaceae</taxon>
        <taxon>Acuticoccus</taxon>
    </lineage>
</organism>
<feature type="compositionally biased region" description="Pro residues" evidence="1">
    <location>
        <begin position="333"/>
        <end position="350"/>
    </location>
</feature>
<dbReference type="Pfam" id="PF17038">
    <property type="entry name" value="CBP_BcsN"/>
    <property type="match status" value="1"/>
</dbReference>
<comment type="caution">
    <text evidence="2">The sequence shown here is derived from an EMBL/GenBank/DDBJ whole genome shotgun (WGS) entry which is preliminary data.</text>
</comment>
<feature type="compositionally biased region" description="Polar residues" evidence="1">
    <location>
        <begin position="289"/>
        <end position="302"/>
    </location>
</feature>
<dbReference type="EMBL" id="JAEKJA010000020">
    <property type="protein sequence ID" value="MBJ3777692.1"/>
    <property type="molecule type" value="Genomic_DNA"/>
</dbReference>